<dbReference type="FunCoup" id="A0A6L2PEG7">
    <property type="interactions" value="33"/>
</dbReference>
<dbReference type="CDD" id="cd07567">
    <property type="entry name" value="biotinidase_like"/>
    <property type="match status" value="1"/>
</dbReference>
<dbReference type="Proteomes" id="UP000502823">
    <property type="component" value="Unassembled WGS sequence"/>
</dbReference>
<evidence type="ECO:0000313" key="8">
    <source>
        <dbReference type="Proteomes" id="UP000502823"/>
    </source>
</evidence>
<dbReference type="Gene3D" id="3.60.110.10">
    <property type="entry name" value="Carbon-nitrogen hydrolase"/>
    <property type="match status" value="1"/>
</dbReference>
<sequence>MIRCCPQCAMLSGLPYWFAIRVPCPCHNNSNAENVLTCLQPPVGVAVEVTAYAGRDLGVAFDMKRNIWFCNVEFQRICVRLFQELDGVTHSHMPASPRTDVLWAAKYKRGLSHTALCFQTPYYTAAVVEYGAVGNISMHDPQQVLMMNANNYVRYVRQAASSGADIIVFPECGLTTIHLPETRDEVRPVLTSIPDPALRQVPCAESAGYVPEVLRLLSCTARNHSIYVVVNIPEIAPCAGEGCPSDGAFFYNTDIVFDRSGALIARYRKYNLFGEPAFDVTPTAELSTFDADFGVRFGMATCFDIYFLDPIVRLVQELGVKDIVYPVAWFSELPFLTAIQIQEGWSRTLDVNLLASGYDDPANRNGGSGIYAGRLGRLTAAMPFTKTEQLLISRIPKKTNGISGVSAATTPRNSHRTSFTVEENSPPNFKSERLFFSDYLAPYTTQLLETSETHTQICDRGLCCEFDIDTDIDTESVTTGAQSAVYRLTAFNGVRPFFGGRTGGIQVCAVISCKNASLSSCGQAISTTTRLTAFKYISIQMNSNRINSIHTPSTLLNTVLPLDAESYELSSRNISAELTHVHLRTTKCVRNLWTFGIYTREYDLDGLPFTVATEQTTN</sequence>
<dbReference type="AlphaFoldDB" id="A0A6L2PEG7"/>
<keyword evidence="8" id="KW-1185">Reference proteome</keyword>
<dbReference type="PANTHER" id="PTHR10609:SF14">
    <property type="entry name" value="BIOTINIDASE"/>
    <property type="match status" value="1"/>
</dbReference>
<dbReference type="GO" id="GO:0016811">
    <property type="term" value="F:hydrolase activity, acting on carbon-nitrogen (but not peptide) bonds, in linear amides"/>
    <property type="evidence" value="ECO:0007669"/>
    <property type="project" value="InterPro"/>
</dbReference>
<dbReference type="Pfam" id="PF00795">
    <property type="entry name" value="CN_hydrolase"/>
    <property type="match status" value="1"/>
</dbReference>
<dbReference type="InterPro" id="IPR036526">
    <property type="entry name" value="C-N_Hydrolase_sf"/>
</dbReference>
<evidence type="ECO:0000256" key="1">
    <source>
        <dbReference type="ARBA" id="ARBA00008225"/>
    </source>
</evidence>
<evidence type="ECO:0000256" key="5">
    <source>
        <dbReference type="SAM" id="MobiDB-lite"/>
    </source>
</evidence>
<evidence type="ECO:0000259" key="6">
    <source>
        <dbReference type="PROSITE" id="PS50263"/>
    </source>
</evidence>
<dbReference type="PANTHER" id="PTHR10609">
    <property type="entry name" value="BIOTINIDASE-RELATED"/>
    <property type="match status" value="1"/>
</dbReference>
<reference evidence="8" key="1">
    <citation type="submission" date="2020-01" db="EMBL/GenBank/DDBJ databases">
        <title>Draft genome sequence of the Termite Coptotermes fromosanus.</title>
        <authorList>
            <person name="Itakura S."/>
            <person name="Yosikawa Y."/>
            <person name="Umezawa K."/>
        </authorList>
    </citation>
    <scope>NUCLEOTIDE SEQUENCE [LARGE SCALE GENOMIC DNA]</scope>
</reference>
<feature type="region of interest" description="Disordered" evidence="5">
    <location>
        <begin position="403"/>
        <end position="425"/>
    </location>
</feature>
<evidence type="ECO:0000256" key="3">
    <source>
        <dbReference type="ARBA" id="ARBA00022801"/>
    </source>
</evidence>
<dbReference type="InterPro" id="IPR012101">
    <property type="entry name" value="Biotinidase-like_euk"/>
</dbReference>
<proteinExistence type="inferred from homology"/>
<dbReference type="InParanoid" id="A0A6L2PEG7"/>
<keyword evidence="4" id="KW-0325">Glycoprotein</keyword>
<comment type="caution">
    <text evidence="7">The sequence shown here is derived from an EMBL/GenBank/DDBJ whole genome shotgun (WGS) entry which is preliminary data.</text>
</comment>
<keyword evidence="3" id="KW-0378">Hydrolase</keyword>
<evidence type="ECO:0000256" key="2">
    <source>
        <dbReference type="ARBA" id="ARBA00022729"/>
    </source>
</evidence>
<dbReference type="OrthoDB" id="10250282at2759"/>
<feature type="domain" description="CN hydrolase" evidence="6">
    <location>
        <begin position="123"/>
        <end position="397"/>
    </location>
</feature>
<dbReference type="InterPro" id="IPR003010">
    <property type="entry name" value="C-N_Hydrolase"/>
</dbReference>
<comment type="similarity">
    <text evidence="1">Belongs to the carbon-nitrogen hydrolase superfamily. BTD/VNN family.</text>
</comment>
<gene>
    <name evidence="7" type="ORF">Cfor_04048</name>
</gene>
<evidence type="ECO:0000313" key="7">
    <source>
        <dbReference type="EMBL" id="GFG30953.1"/>
    </source>
</evidence>
<organism evidence="7 8">
    <name type="scientific">Coptotermes formosanus</name>
    <name type="common">Formosan subterranean termite</name>
    <dbReference type="NCBI Taxonomy" id="36987"/>
    <lineage>
        <taxon>Eukaryota</taxon>
        <taxon>Metazoa</taxon>
        <taxon>Ecdysozoa</taxon>
        <taxon>Arthropoda</taxon>
        <taxon>Hexapoda</taxon>
        <taxon>Insecta</taxon>
        <taxon>Pterygota</taxon>
        <taxon>Neoptera</taxon>
        <taxon>Polyneoptera</taxon>
        <taxon>Dictyoptera</taxon>
        <taxon>Blattodea</taxon>
        <taxon>Blattoidea</taxon>
        <taxon>Termitoidae</taxon>
        <taxon>Rhinotermitidae</taxon>
        <taxon>Coptotermes</taxon>
    </lineage>
</organism>
<dbReference type="PROSITE" id="PS50263">
    <property type="entry name" value="CN_HYDROLASE"/>
    <property type="match status" value="1"/>
</dbReference>
<dbReference type="InterPro" id="IPR040154">
    <property type="entry name" value="Biotinidase/VNN"/>
</dbReference>
<protein>
    <recommendedName>
        <fullName evidence="6">CN hydrolase domain-containing protein</fullName>
    </recommendedName>
</protein>
<dbReference type="SUPFAM" id="SSF56317">
    <property type="entry name" value="Carbon-nitrogen hydrolase"/>
    <property type="match status" value="1"/>
</dbReference>
<dbReference type="EMBL" id="BLKM01000267">
    <property type="protein sequence ID" value="GFG30953.1"/>
    <property type="molecule type" value="Genomic_DNA"/>
</dbReference>
<accession>A0A6L2PEG7</accession>
<dbReference type="InterPro" id="IPR043957">
    <property type="entry name" value="Vanin_C"/>
</dbReference>
<keyword evidence="2" id="KW-0732">Signal</keyword>
<evidence type="ECO:0000256" key="4">
    <source>
        <dbReference type="ARBA" id="ARBA00023180"/>
    </source>
</evidence>
<dbReference type="Pfam" id="PF19018">
    <property type="entry name" value="Vanin_C"/>
    <property type="match status" value="1"/>
</dbReference>
<name>A0A6L2PEG7_COPFO</name>